<keyword evidence="6" id="KW-0966">Cell projection</keyword>
<feature type="region of interest" description="Disordered" evidence="2">
    <location>
        <begin position="1"/>
        <end position="99"/>
    </location>
</feature>
<evidence type="ECO:0000259" key="3">
    <source>
        <dbReference type="Pfam" id="PF24770"/>
    </source>
</evidence>
<dbReference type="Pfam" id="PF24778">
    <property type="entry name" value="Ig-CFAP74_3rd"/>
    <property type="match status" value="1"/>
</dbReference>
<gene>
    <name evidence="6" type="ORF">PODLI_1B005334</name>
</gene>
<protein>
    <submittedName>
        <fullName evidence="6">Cilia and flagella associated protein 74</fullName>
    </submittedName>
</protein>
<evidence type="ECO:0000256" key="2">
    <source>
        <dbReference type="SAM" id="MobiDB-lite"/>
    </source>
</evidence>
<evidence type="ECO:0000313" key="7">
    <source>
        <dbReference type="Proteomes" id="UP001178461"/>
    </source>
</evidence>
<dbReference type="InterPro" id="IPR056307">
    <property type="entry name" value="Ig-CFAP74_3rd"/>
</dbReference>
<reference evidence="6" key="1">
    <citation type="submission" date="2022-12" db="EMBL/GenBank/DDBJ databases">
        <authorList>
            <person name="Alioto T."/>
            <person name="Alioto T."/>
            <person name="Gomez Garrido J."/>
        </authorList>
    </citation>
    <scope>NUCLEOTIDE SEQUENCE</scope>
</reference>
<dbReference type="InterPro" id="IPR056310">
    <property type="entry name" value="Ig-CFAP74_4th"/>
</dbReference>
<feature type="domain" description="CFAP74 second Ig-like" evidence="3">
    <location>
        <begin position="670"/>
        <end position="875"/>
    </location>
</feature>
<evidence type="ECO:0000259" key="4">
    <source>
        <dbReference type="Pfam" id="PF24778"/>
    </source>
</evidence>
<evidence type="ECO:0000313" key="6">
    <source>
        <dbReference type="EMBL" id="CAI5782812.1"/>
    </source>
</evidence>
<dbReference type="PANTHER" id="PTHR22538">
    <property type="entry name" value="CILIA- AND FLAGELLA-ASSOCIATED PROTEIN 74"/>
    <property type="match status" value="1"/>
</dbReference>
<dbReference type="Proteomes" id="UP001178461">
    <property type="component" value="Chromosome 8"/>
</dbReference>
<evidence type="ECO:0000256" key="1">
    <source>
        <dbReference type="SAM" id="Coils"/>
    </source>
</evidence>
<dbReference type="EMBL" id="OX395133">
    <property type="protein sequence ID" value="CAI5782812.1"/>
    <property type="molecule type" value="Genomic_DNA"/>
</dbReference>
<proteinExistence type="predicted"/>
<accession>A0AA35PFI4</accession>
<feature type="coiled-coil region" evidence="1">
    <location>
        <begin position="110"/>
        <end position="165"/>
    </location>
</feature>
<dbReference type="Pfam" id="PF24770">
    <property type="entry name" value="Ig-CFAP74_2"/>
    <property type="match status" value="1"/>
</dbReference>
<dbReference type="Pfam" id="PF24771">
    <property type="entry name" value="Ig_CFAP74_1st"/>
    <property type="match status" value="1"/>
</dbReference>
<name>A0AA35PFI4_9SAUR</name>
<dbReference type="InterPro" id="IPR013783">
    <property type="entry name" value="Ig-like_fold"/>
</dbReference>
<feature type="domain" description="CFAP74 third Ig-like" evidence="4">
    <location>
        <begin position="877"/>
        <end position="989"/>
    </location>
</feature>
<dbReference type="Pfam" id="PF24798">
    <property type="entry name" value="Ig-CFAP74_4th"/>
    <property type="match status" value="1"/>
</dbReference>
<keyword evidence="6" id="KW-0282">Flagellum</keyword>
<organism evidence="6 7">
    <name type="scientific">Podarcis lilfordi</name>
    <name type="common">Lilford's wall lizard</name>
    <dbReference type="NCBI Taxonomy" id="74358"/>
    <lineage>
        <taxon>Eukaryota</taxon>
        <taxon>Metazoa</taxon>
        <taxon>Chordata</taxon>
        <taxon>Craniata</taxon>
        <taxon>Vertebrata</taxon>
        <taxon>Euteleostomi</taxon>
        <taxon>Lepidosauria</taxon>
        <taxon>Squamata</taxon>
        <taxon>Bifurcata</taxon>
        <taxon>Unidentata</taxon>
        <taxon>Episquamata</taxon>
        <taxon>Laterata</taxon>
        <taxon>Lacertibaenia</taxon>
        <taxon>Lacertidae</taxon>
        <taxon>Podarcis</taxon>
    </lineage>
</organism>
<keyword evidence="7" id="KW-1185">Reference proteome</keyword>
<keyword evidence="6" id="KW-0969">Cilium</keyword>
<sequence length="1710" mass="193239">MDQINDMESTGISEENLRPEENEENEDNEEDEMISDQLVQEEESWKGPELEDDYEEEARTDSNDALEGGEEEGEKGEHLDSIGQPSREGSEQPKTQRIKKTMNYADRVRVLNLRRNLNQLDNLAKEKEMIIRKTREELDACHSHIDSLTNQQRVVESEIEREKEAGNSAAVFRLQAMHRRVCVELGNEKDLESKITAMLNESLLEMWKIEIEQGNFSELRNQIKQDEEYLDQQNQMQAAERLQNQKNRTLQLNQRWLAMERKIQKARDDYDHRLSKALEDAQRNHEKAVRFLKKSLGRIRDKEANQEQKNQEYMQKRMETVLSLKNNISSNREKLRTHQAQNKANFLDAQEQEQKMKETIEAQGHNVTREAFLYKRQVEFEKRKKEFVEQQKARKIEIVSQILKEDAQMEKVKKQSCPQTLKSQDKLSDAVKWRMKTWQYIKKACDDAVPTVPQKHWRSPSPCASLDDRNLLMGTSQEMIAETKYREEEEEEEDGNTRDETLAKPEFTGIWNQECSVPQMPDVGLDSKPVGASKLEKEIFSQNLEKLHSGIIRKHKVCGLEFRGCPFYSKPSLIHFKDFDIGKTYKKKMILINAFYSINYCKLVGVSEHLKDFFTVHFDPPGPMSSGMSCEVGVTFKPMINQDLEGEVTFLSQIGSFSIPLKCSTKKCVLALDKELIDFGTHVVGETISRTITLTNCGALGTRFQLRKAADTTHTAMGQHTVTAPPSIDKAVFVCAPVVETTTGNKKDSNFSMGRFTGDKETVSLNRSEEVIHHTPLPDNFEQLDNLASDTDIIGESLQVLSAERPPGQQSREEVLEITVGKVSEGDIGPFSSVKLQIMFTPAVPGAVQADFKITFDNPDCKPLSFSVTAVSVAVPVWVPNPNVDLKICMYDRLYQDCIIIQSRAKSALRLKFEVCKELANHMELLPKTGYIQAHSSFSVQLKFLPRHSLREDARKYFDVKTRVLEVPMTVMVSDQSKPVEFTVHAIVTTSDLEIRPTEVDFGFCSIYEAVQTTITLTNKAILPQEFGFVELPEFVEIQPNDGFGMLLPLEQLQLDIIFKAQRAKEYSFELTCKTEINREFKLSCKAVGVHPPLELSHTLVQFSATALNDVSTANIFVINNHVSVNQFTHSVPRVGKGEVAPVGPTSFQFLVPEDSPITIMPCVGTVLPGKKCMLEVSFRPVLCDQLIRLEAVHLLCQAAEAKAQMERKARELELQRRKEEALLTRKDGKRPSSILSISQISKHTRPFQPPNPEDISPDSEEYIAAHLSLIRSFANHFDKYVIPCLIACGDIDEKKGTENLHYNPYFTLYLELHCPSVAPALMVTSNNGRTVFNFGDVGVGHTVKKEVKLHNISQEQLVLGYSFLNPFGSFTVLNPFWTLEEGESRNLLISFCPEENTPYFEMLEIRSGKFTLTLTLTGQGVIPSISCSVEGDVFNMGYVLAKETATATFKIENTSNLTLKYNILLDSLSPSREREQPKIPPFLASPGKADVVGTQNYNGLSVFSVSPVEGTITFKKCQEFTITFSPDHESLYYSDCIHILIFGKETIRVIQLKGAARNHIMFVEGGDPLDVPIESLAVTTSMAEEASKAESGKSTNSILLNLECVQSETFVIPATRELRVGAIRSTQFASKKNVEFNWENMQLLQLKGFTVDPVKGSVERGQTKPINVSWVPPAGSNPNQPVTGSAILNVKGDIKEVYSVYFMGRIVTK</sequence>
<dbReference type="Gene3D" id="2.60.40.10">
    <property type="entry name" value="Immunoglobulins"/>
    <property type="match status" value="4"/>
</dbReference>
<dbReference type="InterPro" id="IPR056306">
    <property type="entry name" value="Ig-CFAP74_2nd"/>
</dbReference>
<feature type="compositionally biased region" description="Polar residues" evidence="2">
    <location>
        <begin position="1"/>
        <end position="13"/>
    </location>
</feature>
<feature type="compositionally biased region" description="Acidic residues" evidence="2">
    <location>
        <begin position="21"/>
        <end position="42"/>
    </location>
</feature>
<dbReference type="PANTHER" id="PTHR22538:SF0">
    <property type="entry name" value="CILIA- AND FLAGELLA-ASSOCIATED PROTEIN 74"/>
    <property type="match status" value="1"/>
</dbReference>
<feature type="domain" description="CFAP74 fourth Ig-like" evidence="5">
    <location>
        <begin position="996"/>
        <end position="1089"/>
    </location>
</feature>
<keyword evidence="1" id="KW-0175">Coiled coil</keyword>
<evidence type="ECO:0000259" key="5">
    <source>
        <dbReference type="Pfam" id="PF24798"/>
    </source>
</evidence>